<evidence type="ECO:0000259" key="1">
    <source>
        <dbReference type="Pfam" id="PF12728"/>
    </source>
</evidence>
<feature type="domain" description="Helix-turn-helix" evidence="1">
    <location>
        <begin position="5"/>
        <end position="53"/>
    </location>
</feature>
<dbReference type="Pfam" id="PF12728">
    <property type="entry name" value="HTH_17"/>
    <property type="match status" value="1"/>
</dbReference>
<name>A0A1T4WUG8_9MICO</name>
<organism evidence="2 3">
    <name type="scientific">Agreia bicolorata</name>
    <dbReference type="NCBI Taxonomy" id="110935"/>
    <lineage>
        <taxon>Bacteria</taxon>
        <taxon>Bacillati</taxon>
        <taxon>Actinomycetota</taxon>
        <taxon>Actinomycetes</taxon>
        <taxon>Micrococcales</taxon>
        <taxon>Microbacteriaceae</taxon>
        <taxon>Agreia</taxon>
    </lineage>
</organism>
<dbReference type="EMBL" id="FUYG01000001">
    <property type="protein sequence ID" value="SKA80747.1"/>
    <property type="molecule type" value="Genomic_DNA"/>
</dbReference>
<evidence type="ECO:0000313" key="2">
    <source>
        <dbReference type="EMBL" id="SKA80747.1"/>
    </source>
</evidence>
<proteinExistence type="predicted"/>
<dbReference type="Proteomes" id="UP000189735">
    <property type="component" value="Unassembled WGS sequence"/>
</dbReference>
<dbReference type="NCBIfam" id="TIGR01764">
    <property type="entry name" value="excise"/>
    <property type="match status" value="1"/>
</dbReference>
<dbReference type="InterPro" id="IPR010093">
    <property type="entry name" value="SinI_DNA-bd"/>
</dbReference>
<accession>A0A1T4WUG8</accession>
<gene>
    <name evidence="2" type="ORF">SAMN06295879_0237</name>
</gene>
<evidence type="ECO:0000313" key="3">
    <source>
        <dbReference type="Proteomes" id="UP000189735"/>
    </source>
</evidence>
<reference evidence="3" key="1">
    <citation type="submission" date="2017-02" db="EMBL/GenBank/DDBJ databases">
        <authorList>
            <person name="Varghese N."/>
            <person name="Submissions S."/>
        </authorList>
    </citation>
    <scope>NUCLEOTIDE SEQUENCE [LARGE SCALE GENOMIC DNA]</scope>
    <source>
        <strain evidence="3">VKM Ac-2052</strain>
    </source>
</reference>
<sequence length="61" mass="6650">MEKLMLTPEEVAEALGIGRSTVYGLLRLRLISSVKIGRSTRVPVSSLREYADSLAETASAR</sequence>
<dbReference type="AlphaFoldDB" id="A0A1T4WUG8"/>
<dbReference type="InterPro" id="IPR041657">
    <property type="entry name" value="HTH_17"/>
</dbReference>
<protein>
    <submittedName>
        <fullName evidence="2">DNA binding domain-containing protein, excisionase family</fullName>
    </submittedName>
</protein>
<dbReference type="GO" id="GO:0003677">
    <property type="term" value="F:DNA binding"/>
    <property type="evidence" value="ECO:0007669"/>
    <property type="project" value="InterPro"/>
</dbReference>
<dbReference type="RefSeq" id="WP_078713051.1">
    <property type="nucleotide sequence ID" value="NZ_FUYG01000001.1"/>
</dbReference>